<feature type="region of interest" description="Disordered" evidence="1">
    <location>
        <begin position="1"/>
        <end position="25"/>
    </location>
</feature>
<evidence type="ECO:0000313" key="2">
    <source>
        <dbReference type="EMBL" id="GBP16215.1"/>
    </source>
</evidence>
<evidence type="ECO:0000313" key="3">
    <source>
        <dbReference type="Proteomes" id="UP000299102"/>
    </source>
</evidence>
<dbReference type="EMBL" id="BGZK01000078">
    <property type="protein sequence ID" value="GBP16215.1"/>
    <property type="molecule type" value="Genomic_DNA"/>
</dbReference>
<comment type="caution">
    <text evidence="2">The sequence shown here is derived from an EMBL/GenBank/DDBJ whole genome shotgun (WGS) entry which is preliminary data.</text>
</comment>
<sequence length="109" mass="12056">MCFRSAANDPVAVATNPQSKPAKRLDLDPLYRGDLKKHTFLYVTADGNQTALFGCDTISPNHNNEKNIKTRRRSARCNPVTSCVSFVLVSFPSTSAGRLESTIYANLEY</sequence>
<organism evidence="2 3">
    <name type="scientific">Eumeta variegata</name>
    <name type="common">Bagworm moth</name>
    <name type="synonym">Eumeta japonica</name>
    <dbReference type="NCBI Taxonomy" id="151549"/>
    <lineage>
        <taxon>Eukaryota</taxon>
        <taxon>Metazoa</taxon>
        <taxon>Ecdysozoa</taxon>
        <taxon>Arthropoda</taxon>
        <taxon>Hexapoda</taxon>
        <taxon>Insecta</taxon>
        <taxon>Pterygota</taxon>
        <taxon>Neoptera</taxon>
        <taxon>Endopterygota</taxon>
        <taxon>Lepidoptera</taxon>
        <taxon>Glossata</taxon>
        <taxon>Ditrysia</taxon>
        <taxon>Tineoidea</taxon>
        <taxon>Psychidae</taxon>
        <taxon>Oiketicinae</taxon>
        <taxon>Eumeta</taxon>
    </lineage>
</organism>
<name>A0A4C1TQF3_EUMVA</name>
<keyword evidence="3" id="KW-1185">Reference proteome</keyword>
<evidence type="ECO:0000256" key="1">
    <source>
        <dbReference type="SAM" id="MobiDB-lite"/>
    </source>
</evidence>
<accession>A0A4C1TQF3</accession>
<reference evidence="2 3" key="1">
    <citation type="journal article" date="2019" name="Commun. Biol.">
        <title>The bagworm genome reveals a unique fibroin gene that provides high tensile strength.</title>
        <authorList>
            <person name="Kono N."/>
            <person name="Nakamura H."/>
            <person name="Ohtoshi R."/>
            <person name="Tomita M."/>
            <person name="Numata K."/>
            <person name="Arakawa K."/>
        </authorList>
    </citation>
    <scope>NUCLEOTIDE SEQUENCE [LARGE SCALE GENOMIC DNA]</scope>
</reference>
<proteinExistence type="predicted"/>
<dbReference type="AlphaFoldDB" id="A0A4C1TQF3"/>
<dbReference type="Proteomes" id="UP000299102">
    <property type="component" value="Unassembled WGS sequence"/>
</dbReference>
<gene>
    <name evidence="2" type="ORF">EVAR_93589_1</name>
</gene>
<protein>
    <submittedName>
        <fullName evidence="2">Uncharacterized protein</fullName>
    </submittedName>
</protein>